<feature type="transmembrane region" description="Helical" evidence="14">
    <location>
        <begin position="226"/>
        <end position="248"/>
    </location>
</feature>
<keyword evidence="8" id="KW-0915">Sodium</keyword>
<feature type="region of interest" description="Disordered" evidence="13">
    <location>
        <begin position="665"/>
        <end position="684"/>
    </location>
</feature>
<dbReference type="EMBL" id="SWLE01000020">
    <property type="protein sequence ID" value="TNM86984.1"/>
    <property type="molecule type" value="Genomic_DNA"/>
</dbReference>
<evidence type="ECO:0000256" key="3">
    <source>
        <dbReference type="ARBA" id="ARBA00022448"/>
    </source>
</evidence>
<gene>
    <name evidence="17" type="ORF">fugu_007214</name>
</gene>
<evidence type="ECO:0000256" key="9">
    <source>
        <dbReference type="ARBA" id="ARBA00023065"/>
    </source>
</evidence>
<feature type="transmembrane region" description="Helical" evidence="14">
    <location>
        <begin position="158"/>
        <end position="176"/>
    </location>
</feature>
<evidence type="ECO:0000256" key="5">
    <source>
        <dbReference type="ARBA" id="ARBA00022692"/>
    </source>
</evidence>
<keyword evidence="11 12" id="KW-0739">Sodium transport</keyword>
<evidence type="ECO:0000256" key="11">
    <source>
        <dbReference type="ARBA" id="ARBA00023201"/>
    </source>
</evidence>
<dbReference type="InterPro" id="IPR018422">
    <property type="entry name" value="Cation/H_exchanger_CPA1"/>
</dbReference>
<evidence type="ECO:0000256" key="15">
    <source>
        <dbReference type="SAM" id="SignalP"/>
    </source>
</evidence>
<protein>
    <recommendedName>
        <fullName evidence="12">Sodium/hydrogen exchanger</fullName>
    </recommendedName>
</protein>
<name>A0A4Z2B3N7_9TELE</name>
<keyword evidence="5 12" id="KW-0812">Transmembrane</keyword>
<dbReference type="GO" id="GO:0015386">
    <property type="term" value="F:potassium:proton antiporter activity"/>
    <property type="evidence" value="ECO:0007669"/>
    <property type="project" value="TreeGrafter"/>
</dbReference>
<evidence type="ECO:0000256" key="14">
    <source>
        <dbReference type="SAM" id="Phobius"/>
    </source>
</evidence>
<dbReference type="NCBIfam" id="TIGR00840">
    <property type="entry name" value="b_cpa1"/>
    <property type="match status" value="1"/>
</dbReference>
<dbReference type="InterPro" id="IPR004709">
    <property type="entry name" value="NaH_exchanger"/>
</dbReference>
<keyword evidence="10 14" id="KW-0472">Membrane</keyword>
<evidence type="ECO:0000313" key="18">
    <source>
        <dbReference type="Proteomes" id="UP000516260"/>
    </source>
</evidence>
<sequence length="684" mass="76466">MSCSSRAFLLLFLLALVVFPCAPERVKRQKEVVVRQRDGGEAITYNVDTQGGQQQGLIKSNNGEGVVTEEETKGNEPLSSSKSNDTETYNNETLLSTTPTVKPTTPALPTPKPILPVQTGVKAQEEEQSSGLTIFFSLLVIGICIILVHLLIKFKLHFLPESVAVVSLGILMGGFIKIIEFQELANWKEEEMFRPNMFFLLLLPPIIFESGYSLHKGNFFQNIGSITLFAVIGTAISAFIVGGGIYFLGQQESVTHNYSLSCCSFAFGSLISAVDPVATIAIFNALNVDPVLNMLVFGESILNDAVSIVLTNTAEGFFSRSDNATITGWETFLQALNYFLQMFFGSAALGTLTGLISALFLKHFDLRKTPSLEFGMMIIFAYLPYGLAEGIKLSGIMSILFAGIVMSHYTHHNLSPVTQILMQQTLRTVAFMCETCVFAFLGLSIFSFPHKFEISFVIWCIVRAPSIFRKGRLITKPAAPRSRLCPQVLVLVGRAVNIFPLSFLLNFFRDHKITPKMMFIMWFSGLRGAIPYALSLHLGLEPIEKRQLIGTTTIIIVLFTILLLGGGTMPLIRIMDIEESQSRRKNMKDINLSKTEKMGHTIESGHLSELTEEEYEAQIFHRQDLKGFMWLDAKYLNPFFTRRLTQEDLLRGRIQMKSLTNKWYEEVRQGPSGSEDDEDEIDHL</sequence>
<dbReference type="GO" id="GO:0051453">
    <property type="term" value="P:regulation of intracellular pH"/>
    <property type="evidence" value="ECO:0007669"/>
    <property type="project" value="TreeGrafter"/>
</dbReference>
<evidence type="ECO:0000256" key="6">
    <source>
        <dbReference type="ARBA" id="ARBA00022989"/>
    </source>
</evidence>
<dbReference type="PANTHER" id="PTHR10110">
    <property type="entry name" value="SODIUM/HYDROGEN EXCHANGER"/>
    <property type="match status" value="1"/>
</dbReference>
<evidence type="ECO:0000256" key="10">
    <source>
        <dbReference type="ARBA" id="ARBA00023136"/>
    </source>
</evidence>
<evidence type="ECO:0000313" key="17">
    <source>
        <dbReference type="EMBL" id="TNM86984.1"/>
    </source>
</evidence>
<feature type="transmembrane region" description="Helical" evidence="14">
    <location>
        <begin position="132"/>
        <end position="151"/>
    </location>
</feature>
<evidence type="ECO:0000256" key="7">
    <source>
        <dbReference type="ARBA" id="ARBA00023034"/>
    </source>
</evidence>
<feature type="transmembrane region" description="Helical" evidence="14">
    <location>
        <begin position="338"/>
        <end position="361"/>
    </location>
</feature>
<feature type="compositionally biased region" description="Acidic residues" evidence="13">
    <location>
        <begin position="674"/>
        <end position="684"/>
    </location>
</feature>
<feature type="compositionally biased region" description="Low complexity" evidence="13">
    <location>
        <begin position="93"/>
        <end position="105"/>
    </location>
</feature>
<evidence type="ECO:0000256" key="2">
    <source>
        <dbReference type="ARBA" id="ARBA00007367"/>
    </source>
</evidence>
<comment type="caution">
    <text evidence="17">The sequence shown here is derived from an EMBL/GenBank/DDBJ whole genome shotgun (WGS) entry which is preliminary data.</text>
</comment>
<dbReference type="Pfam" id="PF00999">
    <property type="entry name" value="Na_H_Exchanger"/>
    <property type="match status" value="1"/>
</dbReference>
<evidence type="ECO:0000259" key="16">
    <source>
        <dbReference type="Pfam" id="PF00999"/>
    </source>
</evidence>
<comment type="similarity">
    <text evidence="2 12">Belongs to the monovalent cation:proton antiporter 1 (CPA1) transporter (TC 2.A.36) family.</text>
</comment>
<keyword evidence="15" id="KW-0732">Signal</keyword>
<dbReference type="InterPro" id="IPR006153">
    <property type="entry name" value="Cation/H_exchanger_TM"/>
</dbReference>
<feature type="chain" id="PRO_5021271790" description="Sodium/hydrogen exchanger" evidence="15">
    <location>
        <begin position="24"/>
        <end position="684"/>
    </location>
</feature>
<feature type="transmembrane region" description="Helical" evidence="14">
    <location>
        <begin position="382"/>
        <end position="406"/>
    </location>
</feature>
<keyword evidence="7" id="KW-0333">Golgi apparatus</keyword>
<keyword evidence="18" id="KW-1185">Reference proteome</keyword>
<comment type="subcellular location">
    <subcellularLocation>
        <location evidence="1">Golgi apparatus membrane</location>
        <topology evidence="1">Multi-pass membrane protein</topology>
    </subcellularLocation>
</comment>
<evidence type="ECO:0000256" key="1">
    <source>
        <dbReference type="ARBA" id="ARBA00004653"/>
    </source>
</evidence>
<proteinExistence type="inferred from homology"/>
<feature type="region of interest" description="Disordered" evidence="13">
    <location>
        <begin position="53"/>
        <end position="113"/>
    </location>
</feature>
<evidence type="ECO:0000256" key="4">
    <source>
        <dbReference type="ARBA" id="ARBA00022449"/>
    </source>
</evidence>
<dbReference type="Proteomes" id="UP000516260">
    <property type="component" value="Chromosome 7"/>
</dbReference>
<keyword evidence="4 12" id="KW-0050">Antiport</keyword>
<evidence type="ECO:0000256" key="13">
    <source>
        <dbReference type="SAM" id="MobiDB-lite"/>
    </source>
</evidence>
<keyword evidence="9 12" id="KW-0406">Ion transport</keyword>
<dbReference type="GO" id="GO:0000139">
    <property type="term" value="C:Golgi membrane"/>
    <property type="evidence" value="ECO:0007669"/>
    <property type="project" value="UniProtKB-SubCell"/>
</dbReference>
<reference evidence="17 18" key="1">
    <citation type="submission" date="2019-04" db="EMBL/GenBank/DDBJ databases">
        <title>The sequence and de novo assembly of Takifugu bimaculatus genome using PacBio and Hi-C technologies.</title>
        <authorList>
            <person name="Xu P."/>
            <person name="Liu B."/>
            <person name="Zhou Z."/>
        </authorList>
    </citation>
    <scope>NUCLEOTIDE SEQUENCE [LARGE SCALE GENOMIC DNA]</scope>
    <source>
        <strain evidence="17">TB-2018</strain>
        <tissue evidence="17">Muscle</tissue>
    </source>
</reference>
<dbReference type="PRINTS" id="PR01084">
    <property type="entry name" value="NAHEXCHNGR"/>
</dbReference>
<keyword evidence="3 12" id="KW-0813">Transport</keyword>
<evidence type="ECO:0000256" key="8">
    <source>
        <dbReference type="ARBA" id="ARBA00023053"/>
    </source>
</evidence>
<dbReference type="GO" id="GO:0015385">
    <property type="term" value="F:sodium:proton antiporter activity"/>
    <property type="evidence" value="ECO:0007669"/>
    <property type="project" value="InterPro"/>
</dbReference>
<feature type="transmembrane region" description="Helical" evidence="14">
    <location>
        <begin position="520"/>
        <end position="540"/>
    </location>
</feature>
<accession>A0A4Z2B3N7</accession>
<keyword evidence="6 14" id="KW-1133">Transmembrane helix</keyword>
<dbReference type="AlphaFoldDB" id="A0A4Z2B3N7"/>
<feature type="signal peptide" evidence="15">
    <location>
        <begin position="1"/>
        <end position="23"/>
    </location>
</feature>
<feature type="transmembrane region" description="Helical" evidence="14">
    <location>
        <begin position="426"/>
        <end position="445"/>
    </location>
</feature>
<evidence type="ECO:0000256" key="12">
    <source>
        <dbReference type="RuleBase" id="RU003722"/>
    </source>
</evidence>
<feature type="transmembrane region" description="Helical" evidence="14">
    <location>
        <begin position="488"/>
        <end position="508"/>
    </location>
</feature>
<feature type="transmembrane region" description="Helical" evidence="14">
    <location>
        <begin position="552"/>
        <end position="575"/>
    </location>
</feature>
<feature type="domain" description="Cation/H+ exchanger transmembrane" evidence="16">
    <location>
        <begin position="145"/>
        <end position="572"/>
    </location>
</feature>
<feature type="transmembrane region" description="Helical" evidence="14">
    <location>
        <begin position="196"/>
        <end position="214"/>
    </location>
</feature>
<dbReference type="Gene3D" id="6.10.140.1330">
    <property type="match status" value="1"/>
</dbReference>
<feature type="compositionally biased region" description="Polar residues" evidence="13">
    <location>
        <begin position="77"/>
        <end position="92"/>
    </location>
</feature>
<organism evidence="17 18">
    <name type="scientific">Takifugu bimaculatus</name>
    <dbReference type="NCBI Taxonomy" id="433685"/>
    <lineage>
        <taxon>Eukaryota</taxon>
        <taxon>Metazoa</taxon>
        <taxon>Chordata</taxon>
        <taxon>Craniata</taxon>
        <taxon>Vertebrata</taxon>
        <taxon>Euteleostomi</taxon>
        <taxon>Actinopterygii</taxon>
        <taxon>Neopterygii</taxon>
        <taxon>Teleostei</taxon>
        <taxon>Neoteleostei</taxon>
        <taxon>Acanthomorphata</taxon>
        <taxon>Eupercaria</taxon>
        <taxon>Tetraodontiformes</taxon>
        <taxon>Tetradontoidea</taxon>
        <taxon>Tetraodontidae</taxon>
        <taxon>Takifugu</taxon>
    </lineage>
</organism>
<dbReference type="PANTHER" id="PTHR10110:SF191">
    <property type="entry name" value="SODIUM_HYDROGEN EXCHANGER 8"/>
    <property type="match status" value="1"/>
</dbReference>